<reference evidence="1 2" key="1">
    <citation type="submission" date="2021-01" db="EMBL/GenBank/DDBJ databases">
        <title>Whole genome shotgun sequence of Catellatospora coxensis NBRC 107359.</title>
        <authorList>
            <person name="Komaki H."/>
            <person name="Tamura T."/>
        </authorList>
    </citation>
    <scope>NUCLEOTIDE SEQUENCE [LARGE SCALE GENOMIC DNA]</scope>
    <source>
        <strain evidence="1 2">NBRC 107359</strain>
    </source>
</reference>
<dbReference type="EMBL" id="BONI01000028">
    <property type="protein sequence ID" value="GIG06915.1"/>
    <property type="molecule type" value="Genomic_DNA"/>
</dbReference>
<name>A0A8J3L5R4_9ACTN</name>
<evidence type="ECO:0000313" key="1">
    <source>
        <dbReference type="EMBL" id="GIG06915.1"/>
    </source>
</evidence>
<evidence type="ECO:0000313" key="2">
    <source>
        <dbReference type="Proteomes" id="UP000630887"/>
    </source>
</evidence>
<sequence>MNASPLVPATAAPKLSIEYGPGIGPSASTSTEKYMSARTAHHAFDEGVCNAASLGAARSTSHPLSGGLTRRVRRGTIHM</sequence>
<dbReference type="AlphaFoldDB" id="A0A8J3L5R4"/>
<dbReference type="Proteomes" id="UP000630887">
    <property type="component" value="Unassembled WGS sequence"/>
</dbReference>
<protein>
    <submittedName>
        <fullName evidence="1">Uncharacterized protein</fullName>
    </submittedName>
</protein>
<keyword evidence="2" id="KW-1185">Reference proteome</keyword>
<comment type="caution">
    <text evidence="1">The sequence shown here is derived from an EMBL/GenBank/DDBJ whole genome shotgun (WGS) entry which is preliminary data.</text>
</comment>
<proteinExistence type="predicted"/>
<accession>A0A8J3L5R4</accession>
<gene>
    <name evidence="1" type="ORF">Cco03nite_36150</name>
</gene>
<organism evidence="1 2">
    <name type="scientific">Catellatospora coxensis</name>
    <dbReference type="NCBI Taxonomy" id="310354"/>
    <lineage>
        <taxon>Bacteria</taxon>
        <taxon>Bacillati</taxon>
        <taxon>Actinomycetota</taxon>
        <taxon>Actinomycetes</taxon>
        <taxon>Micromonosporales</taxon>
        <taxon>Micromonosporaceae</taxon>
        <taxon>Catellatospora</taxon>
    </lineage>
</organism>